<proteinExistence type="predicted"/>
<keyword evidence="2" id="KW-1185">Reference proteome</keyword>
<dbReference type="Pfam" id="PF11367">
    <property type="entry name" value="Tail_completion_gp17"/>
    <property type="match status" value="1"/>
</dbReference>
<evidence type="ECO:0000313" key="1">
    <source>
        <dbReference type="EMBL" id="TYZ28467.1"/>
    </source>
</evidence>
<evidence type="ECO:0008006" key="3">
    <source>
        <dbReference type="Google" id="ProtNLM"/>
    </source>
</evidence>
<name>A0A5D6WKT5_9FIRM</name>
<reference evidence="1 2" key="1">
    <citation type="submission" date="2019-08" db="EMBL/GenBank/DDBJ databases">
        <title>Selenomonas sp. mPRGC5 and Selenomonas sp. mPRGC8 isolated from ruminal fluid of dairy goat (Capra hircus).</title>
        <authorList>
            <person name="Poothong S."/>
            <person name="Nuengjamnong C."/>
            <person name="Tanasupawat S."/>
        </authorList>
    </citation>
    <scope>NUCLEOTIDE SEQUENCE [LARGE SCALE GENOMIC DNA]</scope>
    <source>
        <strain evidence="2">mPRGC8</strain>
    </source>
</reference>
<dbReference type="RefSeq" id="WP_149189262.1">
    <property type="nucleotide sequence ID" value="NZ_VTOZ01000015.1"/>
</dbReference>
<dbReference type="EMBL" id="VTOZ01000015">
    <property type="protein sequence ID" value="TYZ28467.1"/>
    <property type="molecule type" value="Genomic_DNA"/>
</dbReference>
<organism evidence="1 2">
    <name type="scientific">Selenomonas caprae</name>
    <dbReference type="NCBI Taxonomy" id="2606905"/>
    <lineage>
        <taxon>Bacteria</taxon>
        <taxon>Bacillati</taxon>
        <taxon>Bacillota</taxon>
        <taxon>Negativicutes</taxon>
        <taxon>Selenomonadales</taxon>
        <taxon>Selenomonadaceae</taxon>
        <taxon>Selenomonas</taxon>
    </lineage>
</organism>
<sequence length="121" mass="13466">MSIAETVYRGLMADTKLVRMLHRDCRGRCIYHGRSPDAGSYPILVYSVISDVPALSADGAELERRVTVRIHVLTKDGVADSITDRVNAVMCSLGFVRAQSLEMAERNFFVNVIDYRIGVES</sequence>
<evidence type="ECO:0000313" key="2">
    <source>
        <dbReference type="Proteomes" id="UP000322783"/>
    </source>
</evidence>
<dbReference type="InterPro" id="IPR021508">
    <property type="entry name" value="Gp17-like"/>
</dbReference>
<gene>
    <name evidence="1" type="ORF">FZ041_08445</name>
</gene>
<comment type="caution">
    <text evidence="1">The sequence shown here is derived from an EMBL/GenBank/DDBJ whole genome shotgun (WGS) entry which is preliminary data.</text>
</comment>
<dbReference type="Proteomes" id="UP000322783">
    <property type="component" value="Unassembled WGS sequence"/>
</dbReference>
<accession>A0A5D6WKT5</accession>
<dbReference type="AlphaFoldDB" id="A0A5D6WKT5"/>
<protein>
    <recommendedName>
        <fullName evidence="3">DUF3168 domain-containing protein</fullName>
    </recommendedName>
</protein>